<proteinExistence type="predicted"/>
<accession>A0A2H4JCQ4</accession>
<dbReference type="CDD" id="cd00093">
    <property type="entry name" value="HTH_XRE"/>
    <property type="match status" value="1"/>
</dbReference>
<dbReference type="InterPro" id="IPR010982">
    <property type="entry name" value="Lambda_DNA-bd_dom_sf"/>
</dbReference>
<dbReference type="EMBL" id="MF417904">
    <property type="protein sequence ID" value="ASN70316.1"/>
    <property type="molecule type" value="Genomic_DNA"/>
</dbReference>
<dbReference type="Gene3D" id="1.10.260.40">
    <property type="entry name" value="lambda repressor-like DNA-binding domains"/>
    <property type="match status" value="1"/>
</dbReference>
<protein>
    <submittedName>
        <fullName evidence="1">Putative cro repressor</fullName>
    </submittedName>
</protein>
<evidence type="ECO:0000313" key="1">
    <source>
        <dbReference type="EMBL" id="ASN70316.1"/>
    </source>
</evidence>
<reference evidence="1" key="1">
    <citation type="submission" date="2017-06" db="EMBL/GenBank/DDBJ databases">
        <title>Novel phages from South African skin metaviromes.</title>
        <authorList>
            <person name="van Zyl L.J."/>
            <person name="Abrahams Y."/>
            <person name="Stander E.A."/>
            <person name="Kirby B.M."/>
            <person name="Clavaud C."/>
            <person name="Farcet C."/>
            <person name="Breton L."/>
            <person name="Trindade M.I."/>
        </authorList>
    </citation>
    <scope>NUCLEOTIDE SEQUENCE</scope>
</reference>
<dbReference type="SUPFAM" id="SSF47413">
    <property type="entry name" value="lambda repressor-like DNA-binding domains"/>
    <property type="match status" value="1"/>
</dbReference>
<sequence>MDNNIIIFDYSKLLGKIKENYGTQEHFASAIGIGRTALNQRLNNKVQFTPAQMRNIGELLGISEKEYYSFFFTEKVR</sequence>
<dbReference type="GO" id="GO:0003677">
    <property type="term" value="F:DNA binding"/>
    <property type="evidence" value="ECO:0007669"/>
    <property type="project" value="InterPro"/>
</dbReference>
<dbReference type="InterPro" id="IPR008003">
    <property type="entry name" value="DUF739"/>
</dbReference>
<gene>
    <name evidence="1" type="ORF">10S9_62</name>
</gene>
<organism evidence="1">
    <name type="scientific">uncultured Caudovirales phage</name>
    <dbReference type="NCBI Taxonomy" id="2100421"/>
    <lineage>
        <taxon>Viruses</taxon>
        <taxon>Duplodnaviria</taxon>
        <taxon>Heunggongvirae</taxon>
        <taxon>Uroviricota</taxon>
        <taxon>Caudoviricetes</taxon>
        <taxon>Peduoviridae</taxon>
        <taxon>Maltschvirus</taxon>
        <taxon>Maltschvirus maltsch</taxon>
    </lineage>
</organism>
<dbReference type="InterPro" id="IPR001387">
    <property type="entry name" value="Cro/C1-type_HTH"/>
</dbReference>
<dbReference type="Pfam" id="PF05339">
    <property type="entry name" value="DUF739"/>
    <property type="match status" value="1"/>
</dbReference>
<name>A0A2H4JCQ4_9CAUD</name>